<feature type="region of interest" description="Disordered" evidence="1">
    <location>
        <begin position="1"/>
        <end position="161"/>
    </location>
</feature>
<reference evidence="3" key="1">
    <citation type="journal article" date="2019" name="Int. J. Syst. Evol. Microbiol.">
        <title>The Global Catalogue of Microorganisms (GCM) 10K type strain sequencing project: providing services to taxonomists for standard genome sequencing and annotation.</title>
        <authorList>
            <consortium name="The Broad Institute Genomics Platform"/>
            <consortium name="The Broad Institute Genome Sequencing Center for Infectious Disease"/>
            <person name="Wu L."/>
            <person name="Ma J."/>
        </authorList>
    </citation>
    <scope>NUCLEOTIDE SEQUENCE [LARGE SCALE GENOMIC DNA]</scope>
    <source>
        <strain evidence="3">CGMCC 4.1437</strain>
    </source>
</reference>
<comment type="caution">
    <text evidence="2">The sequence shown here is derived from an EMBL/GenBank/DDBJ whole genome shotgun (WGS) entry which is preliminary data.</text>
</comment>
<dbReference type="Pfam" id="PF21983">
    <property type="entry name" value="NikA-like"/>
    <property type="match status" value="1"/>
</dbReference>
<organism evidence="2 3">
    <name type="scientific">Kitasatospora misakiensis</name>
    <dbReference type="NCBI Taxonomy" id="67330"/>
    <lineage>
        <taxon>Bacteria</taxon>
        <taxon>Bacillati</taxon>
        <taxon>Actinomycetota</taxon>
        <taxon>Actinomycetes</taxon>
        <taxon>Kitasatosporales</taxon>
        <taxon>Streptomycetaceae</taxon>
        <taxon>Kitasatospora</taxon>
    </lineage>
</organism>
<dbReference type="InterPro" id="IPR053842">
    <property type="entry name" value="NikA-like"/>
</dbReference>
<sequence>MPRPSPSREAPGSPPRSPSPSGPVRSGPARRPGPSQESPLTNHQHDPEHADSSANDLKALLNSTTLSADQRRASEPTAPGAASYRVGPPHGQSHATPSPIGEGEPAASRAGALDSSPATRHQGVPGEVEENSNRPETLASSTPARQPRRRHRDPQQRPHRVTVRYNAAEYEEIRRAAASRNQTVSRFCATSSLNDARGLSAGDPQDRLDRAVDELANSRAQLARVGNNLNQISFALHANGFHRPAELDVTLRLVRLAVSQVDTTAANLVGG</sequence>
<evidence type="ECO:0008006" key="4">
    <source>
        <dbReference type="Google" id="ProtNLM"/>
    </source>
</evidence>
<dbReference type="RefSeq" id="WP_380229823.1">
    <property type="nucleotide sequence ID" value="NZ_JBHSOF010000084.1"/>
</dbReference>
<evidence type="ECO:0000313" key="2">
    <source>
        <dbReference type="EMBL" id="MFC5668179.1"/>
    </source>
</evidence>
<dbReference type="EMBL" id="JBHSOF010000084">
    <property type="protein sequence ID" value="MFC5668179.1"/>
    <property type="molecule type" value="Genomic_DNA"/>
</dbReference>
<evidence type="ECO:0000256" key="1">
    <source>
        <dbReference type="SAM" id="MobiDB-lite"/>
    </source>
</evidence>
<feature type="compositionally biased region" description="Low complexity" evidence="1">
    <location>
        <begin position="22"/>
        <end position="35"/>
    </location>
</feature>
<keyword evidence="3" id="KW-1185">Reference proteome</keyword>
<feature type="compositionally biased region" description="Polar residues" evidence="1">
    <location>
        <begin position="134"/>
        <end position="144"/>
    </location>
</feature>
<dbReference type="Proteomes" id="UP001595975">
    <property type="component" value="Unassembled WGS sequence"/>
</dbReference>
<name>A0ABW0XGE6_9ACTN</name>
<accession>A0ABW0XGE6</accession>
<protein>
    <recommendedName>
        <fullName evidence="4">Bacterial mobilisation domain-containing protein</fullName>
    </recommendedName>
</protein>
<gene>
    <name evidence="2" type="ORF">ACFP3U_35095</name>
</gene>
<feature type="compositionally biased region" description="Basic residues" evidence="1">
    <location>
        <begin position="146"/>
        <end position="161"/>
    </location>
</feature>
<proteinExistence type="predicted"/>
<feature type="compositionally biased region" description="Pro residues" evidence="1">
    <location>
        <begin position="12"/>
        <end position="21"/>
    </location>
</feature>
<evidence type="ECO:0000313" key="3">
    <source>
        <dbReference type="Proteomes" id="UP001595975"/>
    </source>
</evidence>